<evidence type="ECO:0000256" key="4">
    <source>
        <dbReference type="ARBA" id="ARBA00011738"/>
    </source>
</evidence>
<feature type="binding site" evidence="13">
    <location>
        <begin position="111"/>
        <end position="112"/>
    </location>
    <ligand>
        <name>pyridoxal 5'-phosphate</name>
        <dbReference type="ChEBI" id="CHEBI:597326"/>
    </ligand>
</feature>
<feature type="binding site" evidence="13">
    <location>
        <position position="144"/>
    </location>
    <ligand>
        <name>substrate</name>
    </ligand>
</feature>
<comment type="cofactor">
    <cofactor evidence="1 13">
        <name>pyridoxal 5'-phosphate</name>
        <dbReference type="ChEBI" id="CHEBI:597326"/>
    </cofactor>
</comment>
<keyword evidence="16" id="KW-1185">Reference proteome</keyword>
<dbReference type="AlphaFoldDB" id="A0A8E0WKH1"/>
<comment type="subunit">
    <text evidence="4 13">Homodimer.</text>
</comment>
<dbReference type="GO" id="GO:0030170">
    <property type="term" value="F:pyridoxal phosphate binding"/>
    <property type="evidence" value="ECO:0007669"/>
    <property type="project" value="UniProtKB-UniRule"/>
</dbReference>
<keyword evidence="8 13" id="KW-0949">S-adenosyl-L-methionine</keyword>
<evidence type="ECO:0000256" key="1">
    <source>
        <dbReference type="ARBA" id="ARBA00001933"/>
    </source>
</evidence>
<gene>
    <name evidence="14" type="primary">bioA_2</name>
    <name evidence="13" type="synonym">bioA</name>
    <name evidence="15" type="synonym">bioA_1</name>
    <name evidence="15" type="ORF">REISMN_08395</name>
    <name evidence="14" type="ORF">REISMN_08550</name>
</gene>
<evidence type="ECO:0000256" key="7">
    <source>
        <dbReference type="ARBA" id="ARBA00022679"/>
    </source>
</evidence>
<sequence>MTSLSARDKKIIWHPFTQEKTAFLNVAIKKAEGSYIYDEYNKAYLDLISSWWVNLHGHAHPDIARSIYDQALKLEHVIFAGFTHAPAVELCENLSELLPKELNRFFFSDNGSTSVEVALKMAYQYWHNQNQVERTLFLSFEGGYHGDTFGAMSVGVRSGFHNLFSGLFFKVLTIPYPETWDEDLNVRSKEDYALSVLNEYLNEHSHKIAALIIEPLVQGASGMRMCRPEFIRTVIEQVRKKDILVIFDEVMTGFGRTGTYFALEQVSLTPDFLCLSKGITGGFLPLALTVTSDDIYHAFLSNEWSYAFAHGHSYTANPLACAAALASLKLLGQEKTQNAVHSIYQAHKKGISYLKANCPNIEYSRVLGTISAFALKSSYSNFNQLLKLKFLEAGLLIRPLGNTIYLLPPYSITTDELELAYEKISKIINNEKLRLGT</sequence>
<reference evidence="14 16" key="1">
    <citation type="submission" date="2014-02" db="EMBL/GenBank/DDBJ databases">
        <title>Draft genome sequence of Rickettsia buchneri sp. nov. ISO7T.</title>
        <authorList>
            <person name="Felsheim R.F."/>
            <person name="Kurtti T.J."/>
            <person name="Munderloh U.G."/>
        </authorList>
    </citation>
    <scope>NUCLEOTIDE SEQUENCE [LARGE SCALE GENOMIC DNA]</scope>
    <source>
        <strain evidence="16">ISO7</strain>
        <plasmid evidence="14">pREISMN_2</plasmid>
    </source>
</reference>
<dbReference type="RefSeq" id="WP_008581457.1">
    <property type="nucleotide sequence ID" value="NZ_JFKF01000201.1"/>
</dbReference>
<feature type="binding site" evidence="13">
    <location>
        <position position="51"/>
    </location>
    <ligand>
        <name>substrate</name>
    </ligand>
</feature>
<feature type="binding site" evidence="13">
    <location>
        <position position="311"/>
    </location>
    <ligand>
        <name>substrate</name>
    </ligand>
</feature>
<dbReference type="Proteomes" id="UP000027161">
    <property type="component" value="Unassembled WGS sequence"/>
</dbReference>
<dbReference type="CDD" id="cd00610">
    <property type="entry name" value="OAT_like"/>
    <property type="match status" value="1"/>
</dbReference>
<dbReference type="Gene3D" id="3.40.640.10">
    <property type="entry name" value="Type I PLP-dependent aspartate aminotransferase-like (Major domain)"/>
    <property type="match status" value="1"/>
</dbReference>
<feature type="binding site" evidence="13">
    <location>
        <position position="277"/>
    </location>
    <ligand>
        <name>substrate</name>
    </ligand>
</feature>
<evidence type="ECO:0000256" key="6">
    <source>
        <dbReference type="ARBA" id="ARBA00022576"/>
    </source>
</evidence>
<evidence type="ECO:0000256" key="2">
    <source>
        <dbReference type="ARBA" id="ARBA00004496"/>
    </source>
</evidence>
<comment type="subcellular location">
    <subcellularLocation>
        <location evidence="2 13">Cytoplasm</location>
    </subcellularLocation>
</comment>
<keyword evidence="14" id="KW-0614">Plasmid</keyword>
<dbReference type="UniPathway" id="UPA00078">
    <property type="reaction ID" value="UER00160"/>
</dbReference>
<dbReference type="Gene3D" id="3.90.1150.10">
    <property type="entry name" value="Aspartate Aminotransferase, domain 1"/>
    <property type="match status" value="1"/>
</dbReference>
<keyword evidence="6 13" id="KW-0032">Aminotransferase</keyword>
<feature type="site" description="Participates in the substrate recognition with KAPA and in a stacking interaction with the adenine ring of SAM" evidence="13">
    <location>
        <position position="16"/>
    </location>
</feature>
<comment type="caution">
    <text evidence="14">The sequence shown here is derived from an EMBL/GenBank/DDBJ whole genome shotgun (WGS) entry which is preliminary data.</text>
</comment>
<evidence type="ECO:0000256" key="10">
    <source>
        <dbReference type="ARBA" id="ARBA00022898"/>
    </source>
</evidence>
<dbReference type="InterPro" id="IPR015424">
    <property type="entry name" value="PyrdxlP-dep_Trfase"/>
</dbReference>
<feature type="modified residue" description="N6-(pyridoxal phosphate)lysine" evidence="13">
    <location>
        <position position="277"/>
    </location>
</feature>
<dbReference type="PANTHER" id="PTHR42684">
    <property type="entry name" value="ADENOSYLMETHIONINE-8-AMINO-7-OXONONANOATE AMINOTRANSFERASE"/>
    <property type="match status" value="1"/>
</dbReference>
<keyword evidence="9 13" id="KW-0093">Biotin biosynthesis</keyword>
<evidence type="ECO:0000313" key="16">
    <source>
        <dbReference type="Proteomes" id="UP000027161"/>
    </source>
</evidence>
<name>A0A8E0WKH1_9RICK</name>
<dbReference type="GO" id="GO:0005737">
    <property type="term" value="C:cytoplasm"/>
    <property type="evidence" value="ECO:0007669"/>
    <property type="project" value="UniProtKB-SubCell"/>
</dbReference>
<dbReference type="HAMAP" id="MF_00834">
    <property type="entry name" value="BioA"/>
    <property type="match status" value="1"/>
</dbReference>
<keyword evidence="5 13" id="KW-0963">Cytoplasm</keyword>
<feature type="binding site" evidence="13">
    <location>
        <begin position="312"/>
        <end position="313"/>
    </location>
    <ligand>
        <name>pyridoxal 5'-phosphate</name>
        <dbReference type="ChEBI" id="CHEBI:597326"/>
    </ligand>
</feature>
<proteinExistence type="inferred from homology"/>
<dbReference type="InterPro" id="IPR015422">
    <property type="entry name" value="PyrdxlP-dep_Trfase_small"/>
</dbReference>
<protein>
    <recommendedName>
        <fullName evidence="13">Adenosylmethionine-8-amino-7-oxononanoate aminotransferase</fullName>
        <ecNumber evidence="13">2.6.1.62</ecNumber>
    </recommendedName>
    <alternativeName>
        <fullName evidence="13">7,8-diamino-pelargonic acid aminotransferase</fullName>
        <shortName evidence="13">DAPA AT</shortName>
        <shortName evidence="13">DAPA aminotransferase</shortName>
    </alternativeName>
    <alternativeName>
        <fullName evidence="13">7,8-diaminononanoate synthase</fullName>
        <shortName evidence="13">DANS</shortName>
    </alternativeName>
    <alternativeName>
        <fullName evidence="13">Diaminopelargonic acid synthase</fullName>
    </alternativeName>
</protein>
<organism evidence="14 16">
    <name type="scientific">Rickettsia tamurae subsp. buchneri</name>
    <dbReference type="NCBI Taxonomy" id="1462938"/>
    <lineage>
        <taxon>Bacteria</taxon>
        <taxon>Pseudomonadati</taxon>
        <taxon>Pseudomonadota</taxon>
        <taxon>Alphaproteobacteria</taxon>
        <taxon>Rickettsiales</taxon>
        <taxon>Rickettsiaceae</taxon>
        <taxon>Rickettsieae</taxon>
        <taxon>Rickettsia</taxon>
        <taxon>spotted fever group</taxon>
    </lineage>
</organism>
<comment type="similarity">
    <text evidence="12 13">Belongs to the class-III pyridoxal-phosphate-dependent aminotransferase family. BioA subfamily.</text>
</comment>
<evidence type="ECO:0000256" key="3">
    <source>
        <dbReference type="ARBA" id="ARBA00005063"/>
    </source>
</evidence>
<dbReference type="EC" id="2.6.1.62" evidence="13"/>
<dbReference type="NCBIfam" id="TIGR00508">
    <property type="entry name" value="bioA"/>
    <property type="match status" value="1"/>
</dbReference>
<dbReference type="EMBL" id="JFKF01000206">
    <property type="protein sequence ID" value="KDO02146.1"/>
    <property type="molecule type" value="Genomic_DNA"/>
</dbReference>
<dbReference type="InterPro" id="IPR005814">
    <property type="entry name" value="Aminotrans_3"/>
</dbReference>
<dbReference type="FunFam" id="3.40.640.10:FF:000078">
    <property type="entry name" value="Adenosylmethionine-8-amino-7-oxononanoate aminotransferase"/>
    <property type="match status" value="1"/>
</dbReference>
<dbReference type="InterPro" id="IPR049704">
    <property type="entry name" value="Aminotrans_3_PPA_site"/>
</dbReference>
<dbReference type="SUPFAM" id="SSF53383">
    <property type="entry name" value="PLP-dependent transferases"/>
    <property type="match status" value="1"/>
</dbReference>
<evidence type="ECO:0000256" key="11">
    <source>
        <dbReference type="ARBA" id="ARBA00048449"/>
    </source>
</evidence>
<dbReference type="PIRSF" id="PIRSF000521">
    <property type="entry name" value="Transaminase_4ab_Lys_Orn"/>
    <property type="match status" value="1"/>
</dbReference>
<dbReference type="InterPro" id="IPR005815">
    <property type="entry name" value="BioA"/>
</dbReference>
<evidence type="ECO:0000313" key="14">
    <source>
        <dbReference type="EMBL" id="KDO02146.1"/>
    </source>
</evidence>
<dbReference type="Pfam" id="PF00202">
    <property type="entry name" value="Aminotran_3"/>
    <property type="match status" value="1"/>
</dbReference>
<dbReference type="EMBL" id="JFKF01000201">
    <property type="protein sequence ID" value="KDO02191.1"/>
    <property type="molecule type" value="Genomic_DNA"/>
</dbReference>
<feature type="binding site" evidence="13">
    <location>
        <position position="248"/>
    </location>
    <ligand>
        <name>pyridoxal 5'-phosphate</name>
        <dbReference type="ChEBI" id="CHEBI:597326"/>
    </ligand>
</feature>
<evidence type="ECO:0000256" key="12">
    <source>
        <dbReference type="ARBA" id="ARBA00060970"/>
    </source>
</evidence>
<evidence type="ECO:0000256" key="9">
    <source>
        <dbReference type="ARBA" id="ARBA00022756"/>
    </source>
</evidence>
<comment type="function">
    <text evidence="13">Catalyzes the transfer of the alpha-amino group from S-adenosyl-L-methionine (SAM) to 7-keto-8-aminopelargonic acid (KAPA) to form 7,8-diaminopelargonic acid (DAPA). It is the only aminotransferase known to utilize SAM as an amino donor.</text>
</comment>
<accession>A0A8E0WKH1</accession>
<keyword evidence="10 13" id="KW-0663">Pyridoxal phosphate</keyword>
<evidence type="ECO:0000256" key="5">
    <source>
        <dbReference type="ARBA" id="ARBA00022490"/>
    </source>
</evidence>
<comment type="catalytic activity">
    <reaction evidence="11 13">
        <text>(8S)-8-amino-7-oxononanoate + S-adenosyl-L-methionine = S-adenosyl-4-methylsulfanyl-2-oxobutanoate + (7R,8S)-7,8-diammoniononanoate</text>
        <dbReference type="Rhea" id="RHEA:16861"/>
        <dbReference type="ChEBI" id="CHEBI:16490"/>
        <dbReference type="ChEBI" id="CHEBI:59789"/>
        <dbReference type="ChEBI" id="CHEBI:149468"/>
        <dbReference type="ChEBI" id="CHEBI:149469"/>
        <dbReference type="EC" id="2.6.1.62"/>
    </reaction>
</comment>
<dbReference type="GO" id="GO:0009102">
    <property type="term" value="P:biotin biosynthetic process"/>
    <property type="evidence" value="ECO:0007669"/>
    <property type="project" value="UniProtKB-UniRule"/>
</dbReference>
<evidence type="ECO:0000256" key="8">
    <source>
        <dbReference type="ARBA" id="ARBA00022691"/>
    </source>
</evidence>
<dbReference type="GO" id="GO:0004141">
    <property type="term" value="F:dethiobiotin synthase activity"/>
    <property type="evidence" value="ECO:0007669"/>
    <property type="project" value="TreeGrafter"/>
</dbReference>
<evidence type="ECO:0000256" key="13">
    <source>
        <dbReference type="HAMAP-Rule" id="MF_00834"/>
    </source>
</evidence>
<dbReference type="GO" id="GO:0004015">
    <property type="term" value="F:adenosylmethionine-8-amino-7-oxononanoate transaminase activity"/>
    <property type="evidence" value="ECO:0007669"/>
    <property type="project" value="UniProtKB-UniRule"/>
</dbReference>
<geneLocation type="plasmid" evidence="14">
    <name>pREISMN_2</name>
</geneLocation>
<feature type="binding site" evidence="13">
    <location>
        <position position="398"/>
    </location>
    <ligand>
        <name>substrate</name>
    </ligand>
</feature>
<dbReference type="InterPro" id="IPR015421">
    <property type="entry name" value="PyrdxlP-dep_Trfase_major"/>
</dbReference>
<comment type="pathway">
    <text evidence="3 13">Cofactor biosynthesis; biotin biosynthesis; 7,8-diaminononanoate from 8-amino-7-oxononanoate (SAM route): step 1/1.</text>
</comment>
<keyword evidence="7 13" id="KW-0808">Transferase</keyword>
<dbReference type="PANTHER" id="PTHR42684:SF3">
    <property type="entry name" value="ADENOSYLMETHIONINE-8-AMINO-7-OXONONANOATE AMINOTRANSFERASE"/>
    <property type="match status" value="1"/>
</dbReference>
<evidence type="ECO:0000313" key="15">
    <source>
        <dbReference type="EMBL" id="KDO02191.1"/>
    </source>
</evidence>
<dbReference type="PROSITE" id="PS00600">
    <property type="entry name" value="AA_TRANSFER_CLASS_3"/>
    <property type="match status" value="1"/>
</dbReference>
<dbReference type="NCBIfam" id="NF004624">
    <property type="entry name" value="PRK05964.1"/>
    <property type="match status" value="1"/>
</dbReference>